<name>A0A1G2QEW3_9BACT</name>
<feature type="transmembrane region" description="Helical" evidence="2">
    <location>
        <begin position="74"/>
        <end position="96"/>
    </location>
</feature>
<evidence type="ECO:0000256" key="2">
    <source>
        <dbReference type="SAM" id="Phobius"/>
    </source>
</evidence>
<sequence>MIMEIAVFVIVLMAVIGTYFFLNKPTNPRANVKKKVKLAPASTGTGTTSPAGAGVGAQPGDGANPTPATPAQKWWGWMWVVIFLLLFLLLVGGVFYGGKYYGSTHSTPPPRWAFQYKRLAGEGPTEAVRDAKITRFDEIGGDIIFDFEVYFPDKDCGNHQTIFFEYDTRKGKTGRYYQDCPADEGTWNYYQVGSRFNGTLKSNRLGDELLFELYRTQ</sequence>
<evidence type="ECO:0000313" key="3">
    <source>
        <dbReference type="EMBL" id="OHA58542.1"/>
    </source>
</evidence>
<comment type="caution">
    <text evidence="3">The sequence shown here is derived from an EMBL/GenBank/DDBJ whole genome shotgun (WGS) entry which is preliminary data.</text>
</comment>
<keyword evidence="2" id="KW-0812">Transmembrane</keyword>
<dbReference type="EMBL" id="MHTJ01000003">
    <property type="protein sequence ID" value="OHA58542.1"/>
    <property type="molecule type" value="Genomic_DNA"/>
</dbReference>
<keyword evidence="2" id="KW-0472">Membrane</keyword>
<evidence type="ECO:0000256" key="1">
    <source>
        <dbReference type="SAM" id="MobiDB-lite"/>
    </source>
</evidence>
<feature type="compositionally biased region" description="Low complexity" evidence="1">
    <location>
        <begin position="40"/>
        <end position="52"/>
    </location>
</feature>
<feature type="region of interest" description="Disordered" evidence="1">
    <location>
        <begin position="40"/>
        <end position="67"/>
    </location>
</feature>
<reference evidence="3 4" key="1">
    <citation type="journal article" date="2016" name="Nat. Commun.">
        <title>Thousands of microbial genomes shed light on interconnected biogeochemical processes in an aquifer system.</title>
        <authorList>
            <person name="Anantharaman K."/>
            <person name="Brown C.T."/>
            <person name="Hug L.A."/>
            <person name="Sharon I."/>
            <person name="Castelle C.J."/>
            <person name="Probst A.J."/>
            <person name="Thomas B.C."/>
            <person name="Singh A."/>
            <person name="Wilkins M.J."/>
            <person name="Karaoz U."/>
            <person name="Brodie E.L."/>
            <person name="Williams K.H."/>
            <person name="Hubbard S.S."/>
            <person name="Banfield J.F."/>
        </authorList>
    </citation>
    <scope>NUCLEOTIDE SEQUENCE [LARGE SCALE GENOMIC DNA]</scope>
</reference>
<accession>A0A1G2QEW3</accession>
<dbReference type="AlphaFoldDB" id="A0A1G2QEW3"/>
<gene>
    <name evidence="3" type="ORF">A2571_02080</name>
</gene>
<feature type="transmembrane region" description="Helical" evidence="2">
    <location>
        <begin position="5"/>
        <end position="22"/>
    </location>
</feature>
<keyword evidence="2" id="KW-1133">Transmembrane helix</keyword>
<protein>
    <submittedName>
        <fullName evidence="3">Uncharacterized protein</fullName>
    </submittedName>
</protein>
<evidence type="ECO:0000313" key="4">
    <source>
        <dbReference type="Proteomes" id="UP000177043"/>
    </source>
</evidence>
<dbReference type="Proteomes" id="UP000177043">
    <property type="component" value="Unassembled WGS sequence"/>
</dbReference>
<organism evidence="3 4">
    <name type="scientific">Candidatus Vogelbacteria bacterium RIFOXYD1_FULL_44_32</name>
    <dbReference type="NCBI Taxonomy" id="1802438"/>
    <lineage>
        <taxon>Bacteria</taxon>
        <taxon>Candidatus Vogeliibacteriota</taxon>
    </lineage>
</organism>
<proteinExistence type="predicted"/>